<dbReference type="InterPro" id="IPR029068">
    <property type="entry name" value="Glyas_Bleomycin-R_OHBP_Dase"/>
</dbReference>
<dbReference type="Gene3D" id="3.10.180.10">
    <property type="entry name" value="2,3-Dihydroxybiphenyl 1,2-Dioxygenase, domain 1"/>
    <property type="match status" value="2"/>
</dbReference>
<evidence type="ECO:0000313" key="3">
    <source>
        <dbReference type="Proteomes" id="UP001596512"/>
    </source>
</evidence>
<dbReference type="Proteomes" id="UP001596512">
    <property type="component" value="Unassembled WGS sequence"/>
</dbReference>
<organism evidence="2 3">
    <name type="scientific">Actinokineospora soli</name>
    <dbReference type="NCBI Taxonomy" id="1048753"/>
    <lineage>
        <taxon>Bacteria</taxon>
        <taxon>Bacillati</taxon>
        <taxon>Actinomycetota</taxon>
        <taxon>Actinomycetes</taxon>
        <taxon>Pseudonocardiales</taxon>
        <taxon>Pseudonocardiaceae</taxon>
        <taxon>Actinokineospora</taxon>
    </lineage>
</organism>
<dbReference type="InterPro" id="IPR052164">
    <property type="entry name" value="Anthracycline_SecMetBiosynth"/>
</dbReference>
<sequence length="253" mass="26314">MVVRKTAWPAGTPCWVDVSVDDIDRAKAFYGALFGWDFAGGDPEFGGYLTAVKGEHPVAGLGPKQSPDQPSVWTTYLASDDVAATTKAVGEAGGQVVVEPMQVGEFGTMAIAVDPAGGMFGIWESGSNTGVDLANEPGSLVWNEHMSGASDAAKDFYTKVFGYTYGAVEGAGEDYSTIDVAGAEQPVGGIGAGEGQGWVTYFQVEDADTAIAKVKELGGSVVEEPFDTPYGRMAGVADDQGTTFKIMGNVPQQ</sequence>
<evidence type="ECO:0000313" key="2">
    <source>
        <dbReference type="EMBL" id="MFC7613901.1"/>
    </source>
</evidence>
<dbReference type="PANTHER" id="PTHR33993">
    <property type="entry name" value="GLYOXALASE-RELATED"/>
    <property type="match status" value="1"/>
</dbReference>
<dbReference type="CDD" id="cd07247">
    <property type="entry name" value="SgaA_N_like"/>
    <property type="match status" value="2"/>
</dbReference>
<dbReference type="EMBL" id="JBHTEY010000004">
    <property type="protein sequence ID" value="MFC7613901.1"/>
    <property type="molecule type" value="Genomic_DNA"/>
</dbReference>
<feature type="domain" description="VOC" evidence="1">
    <location>
        <begin position="139"/>
        <end position="249"/>
    </location>
</feature>
<comment type="caution">
    <text evidence="2">The sequence shown here is derived from an EMBL/GenBank/DDBJ whole genome shotgun (WGS) entry which is preliminary data.</text>
</comment>
<evidence type="ECO:0000259" key="1">
    <source>
        <dbReference type="PROSITE" id="PS51819"/>
    </source>
</evidence>
<dbReference type="InterPro" id="IPR037523">
    <property type="entry name" value="VOC_core"/>
</dbReference>
<accession>A0ABW2TKG0</accession>
<dbReference type="PANTHER" id="PTHR33993:SF10">
    <property type="entry name" value="CONSERVED PROTEIN"/>
    <property type="match status" value="1"/>
</dbReference>
<dbReference type="PROSITE" id="PS51819">
    <property type="entry name" value="VOC"/>
    <property type="match status" value="2"/>
</dbReference>
<feature type="domain" description="VOC" evidence="1">
    <location>
        <begin position="12"/>
        <end position="125"/>
    </location>
</feature>
<dbReference type="InterPro" id="IPR004360">
    <property type="entry name" value="Glyas_Fos-R_dOase_dom"/>
</dbReference>
<keyword evidence="3" id="KW-1185">Reference proteome</keyword>
<proteinExistence type="predicted"/>
<name>A0ABW2TKG0_9PSEU</name>
<protein>
    <submittedName>
        <fullName evidence="2">VOC family protein</fullName>
    </submittedName>
</protein>
<gene>
    <name evidence="2" type="ORF">ACFQV2_10420</name>
</gene>
<reference evidence="3" key="1">
    <citation type="journal article" date="2019" name="Int. J. Syst. Evol. Microbiol.">
        <title>The Global Catalogue of Microorganisms (GCM) 10K type strain sequencing project: providing services to taxonomists for standard genome sequencing and annotation.</title>
        <authorList>
            <consortium name="The Broad Institute Genomics Platform"/>
            <consortium name="The Broad Institute Genome Sequencing Center for Infectious Disease"/>
            <person name="Wu L."/>
            <person name="Ma J."/>
        </authorList>
    </citation>
    <scope>NUCLEOTIDE SEQUENCE [LARGE SCALE GENOMIC DNA]</scope>
    <source>
        <strain evidence="3">JCM 17695</strain>
    </source>
</reference>
<dbReference type="Pfam" id="PF00903">
    <property type="entry name" value="Glyoxalase"/>
    <property type="match status" value="2"/>
</dbReference>
<dbReference type="SUPFAM" id="SSF54593">
    <property type="entry name" value="Glyoxalase/Bleomycin resistance protein/Dihydroxybiphenyl dioxygenase"/>
    <property type="match status" value="2"/>
</dbReference>